<keyword evidence="2" id="KW-1133">Transmembrane helix</keyword>
<gene>
    <name evidence="3" type="ORF">PFLU3_41650</name>
</gene>
<evidence type="ECO:0008006" key="5">
    <source>
        <dbReference type="Google" id="ProtNLM"/>
    </source>
</evidence>
<evidence type="ECO:0000313" key="3">
    <source>
        <dbReference type="EMBL" id="KIR20432.1"/>
    </source>
</evidence>
<dbReference type="PATRIC" id="fig|294.125.peg.4266"/>
<feature type="region of interest" description="Disordered" evidence="1">
    <location>
        <begin position="100"/>
        <end position="127"/>
    </location>
</feature>
<evidence type="ECO:0000256" key="1">
    <source>
        <dbReference type="SAM" id="MobiDB-lite"/>
    </source>
</evidence>
<reference evidence="3 4" key="1">
    <citation type="submission" date="2015-01" db="EMBL/GenBank/DDBJ databases">
        <title>Genome sequence of the beneficial rhizobacterium Pseudomonas fluorescens 2-79.</title>
        <authorList>
            <person name="Thuermer A."/>
            <person name="Daniel R."/>
        </authorList>
    </citation>
    <scope>NUCLEOTIDE SEQUENCE [LARGE SCALE GENOMIC DNA]</scope>
    <source>
        <strain evidence="3 4">2-79</strain>
    </source>
</reference>
<dbReference type="EMBL" id="JXCQ01000047">
    <property type="protein sequence ID" value="KIR20432.1"/>
    <property type="molecule type" value="Genomic_DNA"/>
</dbReference>
<dbReference type="RefSeq" id="WP_043050410.1">
    <property type="nucleotide sequence ID" value="NZ_JXCQ01000047.1"/>
</dbReference>
<dbReference type="Proteomes" id="UP000032210">
    <property type="component" value="Unassembled WGS sequence"/>
</dbReference>
<sequence>MKLRYCDRSLIAWALYFCVLMNLFACGLGHGQMMGQQLNGIGGLFCSADGGQSPISDKGLANPNSSNISNYFACPVCSAVTVAIVFLIGLAWLLGLAQTPRPAHERRNKAPPRYSWPSANPRASPDF</sequence>
<accession>A0A0D0RLR0</accession>
<evidence type="ECO:0000256" key="2">
    <source>
        <dbReference type="SAM" id="Phobius"/>
    </source>
</evidence>
<keyword evidence="2" id="KW-0472">Membrane</keyword>
<proteinExistence type="predicted"/>
<evidence type="ECO:0000313" key="4">
    <source>
        <dbReference type="Proteomes" id="UP000032210"/>
    </source>
</evidence>
<dbReference type="InterPro" id="IPR021333">
    <property type="entry name" value="DUF2946"/>
</dbReference>
<feature type="transmembrane region" description="Helical" evidence="2">
    <location>
        <begin position="12"/>
        <end position="30"/>
    </location>
</feature>
<keyword evidence="2" id="KW-0812">Transmembrane</keyword>
<dbReference type="Pfam" id="PF11162">
    <property type="entry name" value="DUF2946"/>
    <property type="match status" value="1"/>
</dbReference>
<organism evidence="3 4">
    <name type="scientific">Pseudomonas fluorescens</name>
    <dbReference type="NCBI Taxonomy" id="294"/>
    <lineage>
        <taxon>Bacteria</taxon>
        <taxon>Pseudomonadati</taxon>
        <taxon>Pseudomonadota</taxon>
        <taxon>Gammaproteobacteria</taxon>
        <taxon>Pseudomonadales</taxon>
        <taxon>Pseudomonadaceae</taxon>
        <taxon>Pseudomonas</taxon>
    </lineage>
</organism>
<feature type="transmembrane region" description="Helical" evidence="2">
    <location>
        <begin position="70"/>
        <end position="97"/>
    </location>
</feature>
<name>A0A0D0RLR0_PSEFL</name>
<protein>
    <recommendedName>
        <fullName evidence="5">DUF2946 domain-containing protein</fullName>
    </recommendedName>
</protein>
<dbReference type="AlphaFoldDB" id="A0A0D0RLR0"/>
<comment type="caution">
    <text evidence="3">The sequence shown here is derived from an EMBL/GenBank/DDBJ whole genome shotgun (WGS) entry which is preliminary data.</text>
</comment>